<dbReference type="EMBL" id="CAUYUJ010021270">
    <property type="protein sequence ID" value="CAK0903610.1"/>
    <property type="molecule type" value="Genomic_DNA"/>
</dbReference>
<evidence type="ECO:0000313" key="3">
    <source>
        <dbReference type="Proteomes" id="UP001189429"/>
    </source>
</evidence>
<organism evidence="2 3">
    <name type="scientific">Prorocentrum cordatum</name>
    <dbReference type="NCBI Taxonomy" id="2364126"/>
    <lineage>
        <taxon>Eukaryota</taxon>
        <taxon>Sar</taxon>
        <taxon>Alveolata</taxon>
        <taxon>Dinophyceae</taxon>
        <taxon>Prorocentrales</taxon>
        <taxon>Prorocentraceae</taxon>
        <taxon>Prorocentrum</taxon>
    </lineage>
</organism>
<keyword evidence="3" id="KW-1185">Reference proteome</keyword>
<reference evidence="2" key="1">
    <citation type="submission" date="2023-10" db="EMBL/GenBank/DDBJ databases">
        <authorList>
            <person name="Chen Y."/>
            <person name="Shah S."/>
            <person name="Dougan E. K."/>
            <person name="Thang M."/>
            <person name="Chan C."/>
        </authorList>
    </citation>
    <scope>NUCLEOTIDE SEQUENCE [LARGE SCALE GENOMIC DNA]</scope>
</reference>
<gene>
    <name evidence="2" type="ORF">PCOR1329_LOCUS79892</name>
</gene>
<comment type="caution">
    <text evidence="2">The sequence shown here is derived from an EMBL/GenBank/DDBJ whole genome shotgun (WGS) entry which is preliminary data.</text>
</comment>
<sequence>LARERVAGASGGRLLRGPGHQILVSAGALHRGRRRPGADHGLGREEVLGPDPRRAAVRPADRPGAQFSAVYAGSWGATPAQPGGAALPLRRSAPQWRTGHPGRHQSRHRLSRQSTGFSANGTQPERRILQGPAMLDLGCAGFGRRSWPWRRPCI</sequence>
<feature type="non-terminal residue" evidence="2">
    <location>
        <position position="1"/>
    </location>
</feature>
<protein>
    <submittedName>
        <fullName evidence="2">Uncharacterized protein</fullName>
    </submittedName>
</protein>
<feature type="compositionally biased region" description="Basic and acidic residues" evidence="1">
    <location>
        <begin position="36"/>
        <end position="54"/>
    </location>
</feature>
<evidence type="ECO:0000256" key="1">
    <source>
        <dbReference type="SAM" id="MobiDB-lite"/>
    </source>
</evidence>
<proteinExistence type="predicted"/>
<evidence type="ECO:0000313" key="2">
    <source>
        <dbReference type="EMBL" id="CAK0903610.1"/>
    </source>
</evidence>
<name>A0ABN9XZ71_9DINO</name>
<feature type="region of interest" description="Disordered" evidence="1">
    <location>
        <begin position="29"/>
        <end position="126"/>
    </location>
</feature>
<feature type="compositionally biased region" description="Basic residues" evidence="1">
    <location>
        <begin position="100"/>
        <end position="111"/>
    </location>
</feature>
<accession>A0ABN9XZ71</accession>
<feature type="non-terminal residue" evidence="2">
    <location>
        <position position="154"/>
    </location>
</feature>
<dbReference type="Proteomes" id="UP001189429">
    <property type="component" value="Unassembled WGS sequence"/>
</dbReference>